<dbReference type="Gene3D" id="3.10.450.50">
    <property type="match status" value="1"/>
</dbReference>
<dbReference type="RefSeq" id="WP_192581774.1">
    <property type="nucleotide sequence ID" value="NZ_BHYM01000016.1"/>
</dbReference>
<dbReference type="Proteomes" id="UP000287519">
    <property type="component" value="Unassembled WGS sequence"/>
</dbReference>
<dbReference type="AlphaFoldDB" id="A0A402C3F2"/>
<reference evidence="2 3" key="1">
    <citation type="submission" date="2018-11" db="EMBL/GenBank/DDBJ databases">
        <title>Microbial catabolism of amino acid.</title>
        <authorList>
            <person name="Hibi M."/>
            <person name="Ogawa J."/>
        </authorList>
    </citation>
    <scope>NUCLEOTIDE SEQUENCE [LARGE SCALE GENOMIC DNA]</scope>
    <source>
        <strain evidence="2 3">C31-06</strain>
    </source>
</reference>
<comment type="caution">
    <text evidence="2">The sequence shown here is derived from an EMBL/GenBank/DDBJ whole genome shotgun (WGS) entry which is preliminary data.</text>
</comment>
<dbReference type="InterPro" id="IPR032710">
    <property type="entry name" value="NTF2-like_dom_sf"/>
</dbReference>
<sequence length="130" mass="14128">MDTALNPQQIHKVFGEYFAAADIDGLLSLYRPDAIFTDPTGRQHVGDAAIGAQLQSLLDIPNVRFELRTTHSFITDRVALLHGAWEIRGGDAENEIAMSGTSIEVVEKQPDGTWLYVVDNPFGIASGDAS</sequence>
<protein>
    <recommendedName>
        <fullName evidence="1">SnoaL-like domain-containing protein</fullName>
    </recommendedName>
</protein>
<dbReference type="SUPFAM" id="SSF54427">
    <property type="entry name" value="NTF2-like"/>
    <property type="match status" value="1"/>
</dbReference>
<feature type="domain" description="SnoaL-like" evidence="1">
    <location>
        <begin position="16"/>
        <end position="104"/>
    </location>
</feature>
<proteinExistence type="predicted"/>
<dbReference type="EMBL" id="BHYM01000016">
    <property type="protein sequence ID" value="GCE38107.1"/>
    <property type="molecule type" value="Genomic_DNA"/>
</dbReference>
<dbReference type="InterPro" id="IPR037401">
    <property type="entry name" value="SnoaL-like"/>
</dbReference>
<accession>A0A402C3F2</accession>
<gene>
    <name evidence="2" type="ORF">Rhow_001129</name>
</gene>
<evidence type="ECO:0000313" key="2">
    <source>
        <dbReference type="EMBL" id="GCE38107.1"/>
    </source>
</evidence>
<organism evidence="2 3">
    <name type="scientific">Rhodococcus wratislaviensis</name>
    <name type="common">Tsukamurella wratislaviensis</name>
    <dbReference type="NCBI Taxonomy" id="44752"/>
    <lineage>
        <taxon>Bacteria</taxon>
        <taxon>Bacillati</taxon>
        <taxon>Actinomycetota</taxon>
        <taxon>Actinomycetes</taxon>
        <taxon>Mycobacteriales</taxon>
        <taxon>Nocardiaceae</taxon>
        <taxon>Rhodococcus</taxon>
    </lineage>
</organism>
<evidence type="ECO:0000313" key="3">
    <source>
        <dbReference type="Proteomes" id="UP000287519"/>
    </source>
</evidence>
<name>A0A402C3F2_RHOWR</name>
<dbReference type="Pfam" id="PF12680">
    <property type="entry name" value="SnoaL_2"/>
    <property type="match status" value="1"/>
</dbReference>
<evidence type="ECO:0000259" key="1">
    <source>
        <dbReference type="Pfam" id="PF12680"/>
    </source>
</evidence>
<keyword evidence="3" id="KW-1185">Reference proteome</keyword>
<dbReference type="CDD" id="cd00531">
    <property type="entry name" value="NTF2_like"/>
    <property type="match status" value="1"/>
</dbReference>